<dbReference type="PRINTS" id="PR01504">
    <property type="entry name" value="PNCREATITSAP"/>
</dbReference>
<dbReference type="CDD" id="cd00037">
    <property type="entry name" value="CLECT"/>
    <property type="match status" value="2"/>
</dbReference>
<dbReference type="Proteomes" id="UP000887577">
    <property type="component" value="Unplaced"/>
</dbReference>
<dbReference type="PROSITE" id="PS50041">
    <property type="entry name" value="C_TYPE_LECTIN_2"/>
    <property type="match status" value="2"/>
</dbReference>
<feature type="domain" description="C-type lectin" evidence="2">
    <location>
        <begin position="181"/>
        <end position="306"/>
    </location>
</feature>
<evidence type="ECO:0000259" key="2">
    <source>
        <dbReference type="PROSITE" id="PS50041"/>
    </source>
</evidence>
<evidence type="ECO:0000313" key="4">
    <source>
        <dbReference type="WBParaSite" id="PSU_v2.g20238.t1"/>
    </source>
</evidence>
<evidence type="ECO:0000256" key="1">
    <source>
        <dbReference type="SAM" id="SignalP"/>
    </source>
</evidence>
<organism evidence="3 4">
    <name type="scientific">Panagrolaimus superbus</name>
    <dbReference type="NCBI Taxonomy" id="310955"/>
    <lineage>
        <taxon>Eukaryota</taxon>
        <taxon>Metazoa</taxon>
        <taxon>Ecdysozoa</taxon>
        <taxon>Nematoda</taxon>
        <taxon>Chromadorea</taxon>
        <taxon>Rhabditida</taxon>
        <taxon>Tylenchina</taxon>
        <taxon>Panagrolaimomorpha</taxon>
        <taxon>Panagrolaimoidea</taxon>
        <taxon>Panagrolaimidae</taxon>
        <taxon>Panagrolaimus</taxon>
    </lineage>
</organism>
<name>A0A914YIS4_9BILA</name>
<protein>
    <submittedName>
        <fullName evidence="4">C-type lectin domain-containing protein</fullName>
    </submittedName>
</protein>
<dbReference type="InterPro" id="IPR001304">
    <property type="entry name" value="C-type_lectin-like"/>
</dbReference>
<dbReference type="AlphaFoldDB" id="A0A914YIS4"/>
<dbReference type="SUPFAM" id="SSF56436">
    <property type="entry name" value="C-type lectin-like"/>
    <property type="match status" value="2"/>
</dbReference>
<proteinExistence type="predicted"/>
<sequence>MNCLLLFLFFQTIFGLIFAKCPDGTIPSMSDKSLCFLFVPKKLSFFIAENYCNQQNGGHLVSIHDAFDNALIREGAQQNFTDSTSGEFWIGLDDLKSSEIWEWIDGSPFNFADWDKGEPQIKEGYDCGAVKLEGGQWKTENCDNDKPFVCEIKLSETTFVPPTIPTTTKKSISCPNSWIYYAGFCYVVVDIAATWMDAEQYCFNRGGHLASIHSLHENDFITNLIPFDPNNHVCHQVNFAFIGLYTLSLQKRWIWIEDTPFNYSAWAPGRPGNFTDAFCGIIWNGPPCSSPLETWADEDCSHQPKFFICKRFTHGQGGPKKKCFLRHPKSPKVSFFGTMTKK</sequence>
<dbReference type="InterPro" id="IPR016187">
    <property type="entry name" value="CTDL_fold"/>
</dbReference>
<dbReference type="Pfam" id="PF00059">
    <property type="entry name" value="Lectin_C"/>
    <property type="match status" value="2"/>
</dbReference>
<feature type="signal peptide" evidence="1">
    <location>
        <begin position="1"/>
        <end position="19"/>
    </location>
</feature>
<keyword evidence="3" id="KW-1185">Reference proteome</keyword>
<dbReference type="SMART" id="SM00034">
    <property type="entry name" value="CLECT"/>
    <property type="match status" value="2"/>
</dbReference>
<evidence type="ECO:0000313" key="3">
    <source>
        <dbReference type="Proteomes" id="UP000887577"/>
    </source>
</evidence>
<feature type="chain" id="PRO_5037609671" evidence="1">
    <location>
        <begin position="20"/>
        <end position="342"/>
    </location>
</feature>
<reference evidence="4" key="1">
    <citation type="submission" date="2022-11" db="UniProtKB">
        <authorList>
            <consortium name="WormBaseParasite"/>
        </authorList>
    </citation>
    <scope>IDENTIFICATION</scope>
</reference>
<dbReference type="WBParaSite" id="PSU_v2.g20238.t1">
    <property type="protein sequence ID" value="PSU_v2.g20238.t1"/>
    <property type="gene ID" value="PSU_v2.g20238"/>
</dbReference>
<dbReference type="Gene3D" id="3.10.100.10">
    <property type="entry name" value="Mannose-Binding Protein A, subunit A"/>
    <property type="match status" value="2"/>
</dbReference>
<feature type="domain" description="C-type lectin" evidence="2">
    <location>
        <begin position="31"/>
        <end position="151"/>
    </location>
</feature>
<keyword evidence="1" id="KW-0732">Signal</keyword>
<dbReference type="PANTHER" id="PTHR22803">
    <property type="entry name" value="MANNOSE, PHOSPHOLIPASE, LECTIN RECEPTOR RELATED"/>
    <property type="match status" value="1"/>
</dbReference>
<accession>A0A914YIS4</accession>
<dbReference type="InterPro" id="IPR050111">
    <property type="entry name" value="C-type_lectin/snaclec_domain"/>
</dbReference>
<dbReference type="InterPro" id="IPR016186">
    <property type="entry name" value="C-type_lectin-like/link_sf"/>
</dbReference>